<dbReference type="EMBL" id="CP130953">
    <property type="protein sequence ID" value="WLF44456.1"/>
    <property type="molecule type" value="Genomic_DNA"/>
</dbReference>
<evidence type="ECO:0000313" key="3">
    <source>
        <dbReference type="Proteomes" id="UP001066327"/>
    </source>
</evidence>
<keyword evidence="3" id="KW-1185">Reference proteome</keyword>
<reference evidence="2" key="2">
    <citation type="submission" date="2023-07" db="EMBL/GenBank/DDBJ databases">
        <title>Genomic analysis of Rhodococcus opacus VOC-14 with glycol ethers degradation activity.</title>
        <authorList>
            <person name="Narkevich D.A."/>
            <person name="Hlushen A.M."/>
            <person name="Akhremchuk A.E."/>
            <person name="Sikolenko M.A."/>
            <person name="Valentovich L.N."/>
        </authorList>
    </citation>
    <scope>NUCLEOTIDE SEQUENCE</scope>
    <source>
        <strain evidence="2">VOC-14</strain>
    </source>
</reference>
<protein>
    <submittedName>
        <fullName evidence="2">Uncharacterized protein</fullName>
    </submittedName>
</protein>
<dbReference type="EMBL" id="JAPWIS010000021">
    <property type="protein sequence ID" value="MCZ4588334.1"/>
    <property type="molecule type" value="Genomic_DNA"/>
</dbReference>
<proteinExistence type="predicted"/>
<gene>
    <name evidence="1" type="ORF">O4328_32505</name>
    <name evidence="2" type="ORF">Q5707_21065</name>
</gene>
<evidence type="ECO:0000313" key="2">
    <source>
        <dbReference type="EMBL" id="WLF44456.1"/>
    </source>
</evidence>
<reference evidence="1" key="1">
    <citation type="submission" date="2022-12" db="EMBL/GenBank/DDBJ databases">
        <authorList>
            <person name="Krivoruchko A.V."/>
            <person name="Elkin A."/>
        </authorList>
    </citation>
    <scope>NUCLEOTIDE SEQUENCE</scope>
    <source>
        <strain evidence="1">IEGM 249</strain>
    </source>
</reference>
<accession>A0AAX3Y5U7</accession>
<evidence type="ECO:0000313" key="4">
    <source>
        <dbReference type="Proteomes" id="UP001231166"/>
    </source>
</evidence>
<name>A0AAX3Y5U7_RHOOP</name>
<sequence length="102" mass="10786">MEVYNSDNNAARCGGRLLALVGDRDVGTLADEVCQLTGEGRFRFDDVLDWLVTTIADVVTARLGVTDAVDSFVGRAAHCARPARSRAGTVAVFGLVAASIRC</sequence>
<dbReference type="RefSeq" id="WP_269592243.1">
    <property type="nucleotide sequence ID" value="NZ_CP130953.1"/>
</dbReference>
<evidence type="ECO:0000313" key="1">
    <source>
        <dbReference type="EMBL" id="MCZ4588334.1"/>
    </source>
</evidence>
<organism evidence="2 4">
    <name type="scientific">Rhodococcus opacus</name>
    <name type="common">Nocardia opaca</name>
    <dbReference type="NCBI Taxonomy" id="37919"/>
    <lineage>
        <taxon>Bacteria</taxon>
        <taxon>Bacillati</taxon>
        <taxon>Actinomycetota</taxon>
        <taxon>Actinomycetes</taxon>
        <taxon>Mycobacteriales</taxon>
        <taxon>Nocardiaceae</taxon>
        <taxon>Rhodococcus</taxon>
    </lineage>
</organism>
<dbReference type="Proteomes" id="UP001231166">
    <property type="component" value="Chromosome"/>
</dbReference>
<dbReference type="AlphaFoldDB" id="A0AAX3Y5U7"/>
<dbReference type="Proteomes" id="UP001066327">
    <property type="component" value="Unassembled WGS sequence"/>
</dbReference>